<dbReference type="OrthoDB" id="4424319at2"/>
<dbReference type="EMBL" id="JAYWMA010000004">
    <property type="protein sequence ID" value="MEX3528394.1"/>
    <property type="molecule type" value="Genomic_DNA"/>
</dbReference>
<protein>
    <recommendedName>
        <fullName evidence="5">Sortase</fullName>
    </recommendedName>
</protein>
<sequence length="231" mass="24483">MSEKARRFGRLRAMDVVVLLVVVAAFAVGAHVLGFGPLSDSRAPAQRVDADVEVVEPRDAVPASEPVEMAIPALGLRADVDAEACPLEDGALDPPRLDTACFYVADDRPYSLPGTDVPDLSVLAGHAASGRDAVFNDLYDNAVEAFTVEKGDELLVRTRAGGDRWLVYEATDFHDIDKASLGGDGEVWGDGPMPGRMLTISCIQPRNPFAAATHNVIVGWTFAGLADAPAL</sequence>
<reference evidence="1" key="3">
    <citation type="submission" date="2024-01" db="EMBL/GenBank/DDBJ databases">
        <authorList>
            <person name="De La Cruz K.F."/>
            <person name="Townsend E.C."/>
            <person name="Salamzade R."/>
            <person name="Kalan L.R."/>
        </authorList>
    </citation>
    <scope>NUCLEOTIDE SEQUENCE</scope>
    <source>
        <strain evidence="1">LK2569</strain>
    </source>
</reference>
<dbReference type="Proteomes" id="UP000589552">
    <property type="component" value="Unassembled WGS sequence"/>
</dbReference>
<accession>A0A0M2XK22</accession>
<evidence type="ECO:0000313" key="1">
    <source>
        <dbReference type="EMBL" id="MEX3528394.1"/>
    </source>
</evidence>
<reference evidence="1 4" key="2">
    <citation type="journal article" date="2024" name="Fungal Genet. Biol.">
        <title>The porcine skin microbiome exhibits broad fungal antagonism.</title>
        <authorList>
            <person name="De La Cruz K.F."/>
            <person name="Townsend E.C."/>
            <person name="Alex Cheong J.Z."/>
            <person name="Salamzade R."/>
            <person name="Liu A."/>
            <person name="Sandstrom S."/>
            <person name="Davila E."/>
            <person name="Huang L."/>
            <person name="Xu K.H."/>
            <person name="Wu S.Y."/>
            <person name="Meudt J.J."/>
            <person name="Shanmuganayagam D."/>
            <person name="Gibson A.L.F."/>
            <person name="Kalan L.R."/>
        </authorList>
    </citation>
    <scope>NUCLEOTIDE SEQUENCE [LARGE SCALE GENOMIC DNA]</scope>
    <source>
        <strain evidence="1 4">LK2569</strain>
    </source>
</reference>
<dbReference type="AlphaFoldDB" id="A0A0M2XK22"/>
<dbReference type="Gene3D" id="2.40.260.10">
    <property type="entry name" value="Sortase"/>
    <property type="match status" value="1"/>
</dbReference>
<dbReference type="InterPro" id="IPR023365">
    <property type="entry name" value="Sortase_dom-sf"/>
</dbReference>
<keyword evidence="4" id="KW-1185">Reference proteome</keyword>
<name>A0A0M2XK22_9CORY</name>
<comment type="caution">
    <text evidence="2">The sequence shown here is derived from an EMBL/GenBank/DDBJ whole genome shotgun (WGS) entry which is preliminary data.</text>
</comment>
<dbReference type="RefSeq" id="WP_046650575.1">
    <property type="nucleotide sequence ID" value="NZ_JABAGA010000001.1"/>
</dbReference>
<reference evidence="2 3" key="1">
    <citation type="submission" date="2020-04" db="EMBL/GenBank/DDBJ databases">
        <authorList>
            <person name="Hitch T.C.A."/>
            <person name="Wylensek D."/>
            <person name="Clavel T."/>
        </authorList>
    </citation>
    <scope>NUCLEOTIDE SEQUENCE [LARGE SCALE GENOMIC DNA]</scope>
    <source>
        <strain evidence="2 3">BL-383-APC-2I</strain>
    </source>
</reference>
<evidence type="ECO:0000313" key="4">
    <source>
        <dbReference type="Proteomes" id="UP001558353"/>
    </source>
</evidence>
<dbReference type="Proteomes" id="UP001558353">
    <property type="component" value="Unassembled WGS sequence"/>
</dbReference>
<evidence type="ECO:0000313" key="3">
    <source>
        <dbReference type="Proteomes" id="UP000589552"/>
    </source>
</evidence>
<dbReference type="GeneID" id="95320916"/>
<dbReference type="EMBL" id="JABAGA010000001">
    <property type="protein sequence ID" value="NMF08482.1"/>
    <property type="molecule type" value="Genomic_DNA"/>
</dbReference>
<gene>
    <name evidence="2" type="ORF">HF852_02485</name>
    <name evidence="1" type="ORF">VVR64_04840</name>
</gene>
<evidence type="ECO:0008006" key="5">
    <source>
        <dbReference type="Google" id="ProtNLM"/>
    </source>
</evidence>
<organism evidence="2 3">
    <name type="scientific">Corynebacterium xerosis</name>
    <dbReference type="NCBI Taxonomy" id="1725"/>
    <lineage>
        <taxon>Bacteria</taxon>
        <taxon>Bacillati</taxon>
        <taxon>Actinomycetota</taxon>
        <taxon>Actinomycetes</taxon>
        <taxon>Mycobacteriales</taxon>
        <taxon>Corynebacteriaceae</taxon>
        <taxon>Corynebacterium</taxon>
    </lineage>
</organism>
<proteinExistence type="predicted"/>
<evidence type="ECO:0000313" key="2">
    <source>
        <dbReference type="EMBL" id="NMF08482.1"/>
    </source>
</evidence>